<evidence type="ECO:0000259" key="3">
    <source>
        <dbReference type="Pfam" id="PF00155"/>
    </source>
</evidence>
<dbReference type="InterPro" id="IPR050087">
    <property type="entry name" value="AON_synthase_class-II"/>
</dbReference>
<protein>
    <recommendedName>
        <fullName evidence="3">Aminotransferase class I/classII large domain-containing protein</fullName>
    </recommendedName>
</protein>
<dbReference type="Gene3D" id="3.90.1150.10">
    <property type="entry name" value="Aspartate Aminotransferase, domain 1"/>
    <property type="match status" value="1"/>
</dbReference>
<organism evidence="4">
    <name type="scientific">marine sediment metagenome</name>
    <dbReference type="NCBI Taxonomy" id="412755"/>
    <lineage>
        <taxon>unclassified sequences</taxon>
        <taxon>metagenomes</taxon>
        <taxon>ecological metagenomes</taxon>
    </lineage>
</organism>
<feature type="domain" description="Aminotransferase class I/classII large" evidence="3">
    <location>
        <begin position="7"/>
        <end position="99"/>
    </location>
</feature>
<proteinExistence type="predicted"/>
<dbReference type="PANTHER" id="PTHR13693">
    <property type="entry name" value="CLASS II AMINOTRANSFERASE/8-AMINO-7-OXONONANOATE SYNTHASE"/>
    <property type="match status" value="1"/>
</dbReference>
<dbReference type="InterPro" id="IPR004839">
    <property type="entry name" value="Aminotransferase_I/II_large"/>
</dbReference>
<dbReference type="GO" id="GO:0030170">
    <property type="term" value="F:pyridoxal phosphate binding"/>
    <property type="evidence" value="ECO:0007669"/>
    <property type="project" value="InterPro"/>
</dbReference>
<dbReference type="Pfam" id="PF00155">
    <property type="entry name" value="Aminotran_1_2"/>
    <property type="match status" value="1"/>
</dbReference>
<dbReference type="SUPFAM" id="SSF53383">
    <property type="entry name" value="PLP-dependent transferases"/>
    <property type="match status" value="1"/>
</dbReference>
<comment type="caution">
    <text evidence="4">The sequence shown here is derived from an EMBL/GenBank/DDBJ whole genome shotgun (WGS) entry which is preliminary data.</text>
</comment>
<evidence type="ECO:0000256" key="2">
    <source>
        <dbReference type="ARBA" id="ARBA00022679"/>
    </source>
</evidence>
<evidence type="ECO:0000256" key="1">
    <source>
        <dbReference type="ARBA" id="ARBA00001933"/>
    </source>
</evidence>
<reference evidence="4" key="1">
    <citation type="journal article" date="2014" name="Front. Microbiol.">
        <title>High frequency of phylogenetically diverse reductive dehalogenase-homologous genes in deep subseafloor sedimentary metagenomes.</title>
        <authorList>
            <person name="Kawai M."/>
            <person name="Futagami T."/>
            <person name="Toyoda A."/>
            <person name="Takaki Y."/>
            <person name="Nishi S."/>
            <person name="Hori S."/>
            <person name="Arai W."/>
            <person name="Tsubouchi T."/>
            <person name="Morono Y."/>
            <person name="Uchiyama I."/>
            <person name="Ito T."/>
            <person name="Fujiyama A."/>
            <person name="Inagaki F."/>
            <person name="Takami H."/>
        </authorList>
    </citation>
    <scope>NUCLEOTIDE SEQUENCE</scope>
    <source>
        <strain evidence="4">Expedition CK06-06</strain>
    </source>
</reference>
<evidence type="ECO:0000313" key="4">
    <source>
        <dbReference type="EMBL" id="GAI96827.1"/>
    </source>
</evidence>
<name>X1SUS3_9ZZZZ</name>
<dbReference type="EMBL" id="BARW01018256">
    <property type="protein sequence ID" value="GAI96827.1"/>
    <property type="molecule type" value="Genomic_DNA"/>
</dbReference>
<dbReference type="InterPro" id="IPR015424">
    <property type="entry name" value="PyrdxlP-dep_Trfase"/>
</dbReference>
<gene>
    <name evidence="4" type="ORF">S12H4_31299</name>
</gene>
<accession>X1SUS3</accession>
<dbReference type="InterPro" id="IPR015422">
    <property type="entry name" value="PyrdxlP-dep_Trfase_small"/>
</dbReference>
<dbReference type="AlphaFoldDB" id="X1SUS3"/>
<feature type="non-terminal residue" evidence="4">
    <location>
        <position position="1"/>
    </location>
</feature>
<dbReference type="GO" id="GO:0016740">
    <property type="term" value="F:transferase activity"/>
    <property type="evidence" value="ECO:0007669"/>
    <property type="project" value="UniProtKB-KW"/>
</dbReference>
<keyword evidence="2" id="KW-0808">Transferase</keyword>
<sequence>LEILDSEKGKEILTHLYHMTKKFEKGLLDLRYEIIESDHPIVPLMVRDTRKTIQLVNYLIEKGILTTGLNYPVVPKGDEEIRFQINADHTSYDIDFALSILKIIKNNK</sequence>
<comment type="cofactor">
    <cofactor evidence="1">
        <name>pyridoxal 5'-phosphate</name>
        <dbReference type="ChEBI" id="CHEBI:597326"/>
    </cofactor>
</comment>